<comment type="catalytic activity">
    <reaction evidence="11">
        <text>alpha-NAD(+) + H2O = ADP-D-ribose + nicotinamide + H(+)</text>
        <dbReference type="Rhea" id="RHEA:68792"/>
        <dbReference type="ChEBI" id="CHEBI:15377"/>
        <dbReference type="ChEBI" id="CHEBI:15378"/>
        <dbReference type="ChEBI" id="CHEBI:17154"/>
        <dbReference type="ChEBI" id="CHEBI:57967"/>
        <dbReference type="ChEBI" id="CHEBI:77017"/>
    </reaction>
</comment>
<evidence type="ECO:0000256" key="5">
    <source>
        <dbReference type="ARBA" id="ARBA00042398"/>
    </source>
</evidence>
<comment type="similarity">
    <text evidence="1">Belongs to the ADP-ribosylglycohydrolase family.</text>
</comment>
<name>A0AAN5YVL5_ASPLE</name>
<comment type="caution">
    <text evidence="14">The sequence shown here is derived from an EMBL/GenBank/DDBJ whole genome shotgun (WGS) entry which is preliminary data.</text>
</comment>
<dbReference type="EC" id="3.2.1.143" evidence="2"/>
<dbReference type="SUPFAM" id="SSF48403">
    <property type="entry name" value="Ankyrin repeat"/>
    <property type="match status" value="1"/>
</dbReference>
<gene>
    <name evidence="14" type="ORF">CNMCM8927_007508</name>
</gene>
<sequence>METPTVQSRIKGSIFGVAVVDALGGPVEFQPRGSFPPVTHFMHNDTFDVPPGTWTDDTSMTLCLAQSLIASNGNLIPQAAVRNYIKWYEHGYLSATDECFDIGSGTRQALMIWRHYFDRSPHIHEDDPNGHEGGQPAIDRALKREIYTRLIVRAMNGASKEDLAKEFASIVFTDVKVKQRLDRYSSLANWENTDEDDIKSSGYVLSTLEAALWAFFTTSTFKSGAVKVVNLGDDADTVGAVYGGLAGAYYGIEQVPAEWIVGLQKKDVVEEIASALFLTVDYLDLTGDIYRLSLVNKALYNLLQDPLYRRLLQPGCSRHNGTCLHVAAHENHLPLDQRLVGRGGSLQKPNDIGRSPLHYAVVRKHKDICRWLATTDPATLEQRNGQGATPLLMAAKAREWDLCRVLIDCGADVNAAGSSHRWICLHYAAREGQREVVSLSSAMEGTWE</sequence>
<dbReference type="PRINTS" id="PR01415">
    <property type="entry name" value="ANKYRIN"/>
</dbReference>
<dbReference type="InterPro" id="IPR005502">
    <property type="entry name" value="Ribosyl_crysJ1"/>
</dbReference>
<dbReference type="Pfam" id="PF12796">
    <property type="entry name" value="Ank_2"/>
    <property type="match status" value="2"/>
</dbReference>
<dbReference type="PANTHER" id="PTHR16222">
    <property type="entry name" value="ADP-RIBOSYLGLYCOHYDROLASE"/>
    <property type="match status" value="1"/>
</dbReference>
<evidence type="ECO:0000256" key="6">
    <source>
        <dbReference type="ARBA" id="ARBA00042471"/>
    </source>
</evidence>
<keyword evidence="12" id="KW-0479">Metal-binding</keyword>
<dbReference type="InterPro" id="IPR002110">
    <property type="entry name" value="Ankyrin_rpt"/>
</dbReference>
<feature type="binding site" evidence="12">
    <location>
        <position position="56"/>
    </location>
    <ligand>
        <name>Mg(2+)</name>
        <dbReference type="ChEBI" id="CHEBI:18420"/>
        <label>1</label>
    </ligand>
</feature>
<evidence type="ECO:0000256" key="3">
    <source>
        <dbReference type="ARBA" id="ARBA00022801"/>
    </source>
</evidence>
<keyword evidence="13" id="KW-0040">ANK repeat</keyword>
<dbReference type="PROSITE" id="PS50088">
    <property type="entry name" value="ANK_REPEAT"/>
    <property type="match status" value="1"/>
</dbReference>
<dbReference type="Gene3D" id="1.10.4080.10">
    <property type="entry name" value="ADP-ribosylation/Crystallin J1"/>
    <property type="match status" value="2"/>
</dbReference>
<evidence type="ECO:0000256" key="9">
    <source>
        <dbReference type="ARBA" id="ARBA00043187"/>
    </source>
</evidence>
<dbReference type="PROSITE" id="PS50297">
    <property type="entry name" value="ANK_REP_REGION"/>
    <property type="match status" value="1"/>
</dbReference>
<dbReference type="InterPro" id="IPR036770">
    <property type="entry name" value="Ankyrin_rpt-contain_sf"/>
</dbReference>
<dbReference type="SMART" id="SM00248">
    <property type="entry name" value="ANK"/>
    <property type="match status" value="3"/>
</dbReference>
<comment type="cofactor">
    <cofactor evidence="12">
        <name>Mg(2+)</name>
        <dbReference type="ChEBI" id="CHEBI:18420"/>
    </cofactor>
    <text evidence="12">Binds 2 magnesium ions per subunit.</text>
</comment>
<evidence type="ECO:0000313" key="15">
    <source>
        <dbReference type="Proteomes" id="UP000649114"/>
    </source>
</evidence>
<dbReference type="EMBL" id="JAAAPU010000005">
    <property type="protein sequence ID" value="KAF4209141.1"/>
    <property type="molecule type" value="Genomic_DNA"/>
</dbReference>
<evidence type="ECO:0000256" key="11">
    <source>
        <dbReference type="ARBA" id="ARBA00049015"/>
    </source>
</evidence>
<dbReference type="GO" id="GO:0004649">
    <property type="term" value="F:poly(ADP-ribose) glycohydrolase activity"/>
    <property type="evidence" value="ECO:0007669"/>
    <property type="project" value="UniProtKB-EC"/>
</dbReference>
<evidence type="ECO:0000256" key="10">
    <source>
        <dbReference type="ARBA" id="ARBA00043193"/>
    </source>
</evidence>
<protein>
    <recommendedName>
        <fullName evidence="4">ADP-ribosylhydrolase ARH3</fullName>
        <ecNumber evidence="2">3.2.1.143</ecNumber>
    </recommendedName>
    <alternativeName>
        <fullName evidence="5">ADP-ribose glycohydrolase ARH3</fullName>
    </alternativeName>
    <alternativeName>
        <fullName evidence="6">ADP-ribosylhydrolase 3</fullName>
    </alternativeName>
    <alternativeName>
        <fullName evidence="9">O-acetyl-ADP-ribose deacetylase ARH3</fullName>
    </alternativeName>
    <alternativeName>
        <fullName evidence="10">Poly(ADP-ribose) glycohydrolase ARH3</fullName>
    </alternativeName>
    <alternativeName>
        <fullName evidence="8">[Protein ADP-ribosylarginine] hydrolase-like protein 2</fullName>
    </alternativeName>
    <alternativeName>
        <fullName evidence="7">[Protein ADP-ribosylserine] hydrolase</fullName>
    </alternativeName>
</protein>
<dbReference type="Proteomes" id="UP000649114">
    <property type="component" value="Unassembled WGS sequence"/>
</dbReference>
<feature type="binding site" evidence="12">
    <location>
        <position position="55"/>
    </location>
    <ligand>
        <name>Mg(2+)</name>
        <dbReference type="ChEBI" id="CHEBI:18420"/>
        <label>1</label>
    </ligand>
</feature>
<evidence type="ECO:0000256" key="1">
    <source>
        <dbReference type="ARBA" id="ARBA00010702"/>
    </source>
</evidence>
<dbReference type="Pfam" id="PF03747">
    <property type="entry name" value="ADP_ribosyl_GH"/>
    <property type="match status" value="2"/>
</dbReference>
<evidence type="ECO:0000256" key="12">
    <source>
        <dbReference type="PIRSR" id="PIRSR605502-1"/>
    </source>
</evidence>
<evidence type="ECO:0000256" key="8">
    <source>
        <dbReference type="ARBA" id="ARBA00042850"/>
    </source>
</evidence>
<keyword evidence="12" id="KW-0460">Magnesium</keyword>
<evidence type="ECO:0000256" key="13">
    <source>
        <dbReference type="PROSITE-ProRule" id="PRU00023"/>
    </source>
</evidence>
<feature type="binding site" evidence="12">
    <location>
        <position position="234"/>
    </location>
    <ligand>
        <name>Mg(2+)</name>
        <dbReference type="ChEBI" id="CHEBI:18420"/>
        <label>1</label>
    </ligand>
</feature>
<proteinExistence type="inferred from homology"/>
<feature type="binding site" evidence="12">
    <location>
        <position position="236"/>
    </location>
    <ligand>
        <name>Mg(2+)</name>
        <dbReference type="ChEBI" id="CHEBI:18420"/>
        <label>1</label>
    </ligand>
</feature>
<dbReference type="SUPFAM" id="SSF101478">
    <property type="entry name" value="ADP-ribosylglycohydrolase"/>
    <property type="match status" value="1"/>
</dbReference>
<dbReference type="InterPro" id="IPR036705">
    <property type="entry name" value="Ribosyl_crysJ1_sf"/>
</dbReference>
<accession>A0AAN5YVL5</accession>
<evidence type="ECO:0000256" key="2">
    <source>
        <dbReference type="ARBA" id="ARBA00012255"/>
    </source>
</evidence>
<dbReference type="PANTHER" id="PTHR16222:SF24">
    <property type="entry name" value="ADP-RIBOSYLHYDROLASE ARH3"/>
    <property type="match status" value="1"/>
</dbReference>
<feature type="repeat" description="ANK" evidence="13">
    <location>
        <begin position="386"/>
        <end position="418"/>
    </location>
</feature>
<dbReference type="InterPro" id="IPR050792">
    <property type="entry name" value="ADP-ribosylglycohydrolase"/>
</dbReference>
<evidence type="ECO:0000256" key="4">
    <source>
        <dbReference type="ARBA" id="ARBA00041057"/>
    </source>
</evidence>
<keyword evidence="3" id="KW-0378">Hydrolase</keyword>
<evidence type="ECO:0000313" key="14">
    <source>
        <dbReference type="EMBL" id="KAF4209141.1"/>
    </source>
</evidence>
<reference evidence="14" key="2">
    <citation type="submission" date="2020-04" db="EMBL/GenBank/DDBJ databases">
        <authorList>
            <person name="Santos R.A.C."/>
            <person name="Steenwyk J.L."/>
            <person name="Rivero-Menendez O."/>
            <person name="Mead M.E."/>
            <person name="Silva L.P."/>
            <person name="Bastos R.W."/>
            <person name="Alastruey-Izquierdo A."/>
            <person name="Goldman G.H."/>
            <person name="Rokas A."/>
        </authorList>
    </citation>
    <scope>NUCLEOTIDE SEQUENCE</scope>
    <source>
        <strain evidence="14">CNM-CM8927</strain>
    </source>
</reference>
<dbReference type="Gene3D" id="1.25.40.20">
    <property type="entry name" value="Ankyrin repeat-containing domain"/>
    <property type="match status" value="1"/>
</dbReference>
<evidence type="ECO:0000256" key="7">
    <source>
        <dbReference type="ARBA" id="ARBA00042722"/>
    </source>
</evidence>
<feature type="binding site" evidence="12">
    <location>
        <position position="57"/>
    </location>
    <ligand>
        <name>Mg(2+)</name>
        <dbReference type="ChEBI" id="CHEBI:18420"/>
        <label>1</label>
    </ligand>
</feature>
<reference evidence="14" key="1">
    <citation type="journal article" date="2020" name="bioRxiv">
        <title>Genomic and phenotypic heterogeneity of clinical isolates of the human pathogens Aspergillus fumigatus, Aspergillus lentulus and Aspergillus fumigatiaffinis.</title>
        <authorList>
            <person name="dos Santos R.A.C."/>
            <person name="Steenwyk J.L."/>
            <person name="Rivero-Menendez O."/>
            <person name="Mead M.E."/>
            <person name="Silva L.P."/>
            <person name="Bastos R.W."/>
            <person name="Alastruey-Izquierdo A."/>
            <person name="Goldman G.H."/>
            <person name="Rokas A."/>
        </authorList>
    </citation>
    <scope>NUCLEOTIDE SEQUENCE</scope>
    <source>
        <strain evidence="14">CNM-CM8927</strain>
    </source>
</reference>
<dbReference type="AlphaFoldDB" id="A0AAN5YVL5"/>
<dbReference type="GO" id="GO:0046872">
    <property type="term" value="F:metal ion binding"/>
    <property type="evidence" value="ECO:0007669"/>
    <property type="project" value="UniProtKB-KW"/>
</dbReference>
<organism evidence="14 15">
    <name type="scientific">Aspergillus lentulus</name>
    <dbReference type="NCBI Taxonomy" id="293939"/>
    <lineage>
        <taxon>Eukaryota</taxon>
        <taxon>Fungi</taxon>
        <taxon>Dikarya</taxon>
        <taxon>Ascomycota</taxon>
        <taxon>Pezizomycotina</taxon>
        <taxon>Eurotiomycetes</taxon>
        <taxon>Eurotiomycetidae</taxon>
        <taxon>Eurotiales</taxon>
        <taxon>Aspergillaceae</taxon>
        <taxon>Aspergillus</taxon>
        <taxon>Aspergillus subgen. Fumigati</taxon>
    </lineage>
</organism>
<feature type="binding site" evidence="12">
    <location>
        <position position="237"/>
    </location>
    <ligand>
        <name>Mg(2+)</name>
        <dbReference type="ChEBI" id="CHEBI:18420"/>
        <label>1</label>
    </ligand>
</feature>